<comment type="caution">
    <text evidence="2">The sequence shown here is derived from an EMBL/GenBank/DDBJ whole genome shotgun (WGS) entry which is preliminary data.</text>
</comment>
<proteinExistence type="predicted"/>
<accession>A0A151AZM8</accession>
<feature type="domain" description="Type I restriction enzyme HindI endonuclease subunit-like C-terminal" evidence="1">
    <location>
        <begin position="1"/>
        <end position="78"/>
    </location>
</feature>
<organism evidence="2 3">
    <name type="scientific">Moorella mulderi DSM 14980</name>
    <dbReference type="NCBI Taxonomy" id="1122241"/>
    <lineage>
        <taxon>Bacteria</taxon>
        <taxon>Bacillati</taxon>
        <taxon>Bacillota</taxon>
        <taxon>Clostridia</taxon>
        <taxon>Neomoorellales</taxon>
        <taxon>Neomoorellaceae</taxon>
        <taxon>Neomoorella</taxon>
    </lineage>
</organism>
<dbReference type="OrthoDB" id="9758243at2"/>
<dbReference type="AlphaFoldDB" id="A0A151AZM8"/>
<keyword evidence="3" id="KW-1185">Reference proteome</keyword>
<sequence>MAFYDAVAKGQEHITGDEQLKTIARELVAAIKKNLSIDWTDHENVKAKIRATVKRLLRRYGYKPAACETLMVVIMEQA</sequence>
<evidence type="ECO:0000313" key="3">
    <source>
        <dbReference type="Proteomes" id="UP000075670"/>
    </source>
</evidence>
<gene>
    <name evidence="2" type="ORF">MOMUL_08640</name>
</gene>
<dbReference type="Pfam" id="PF11867">
    <property type="entry name" value="T1RH-like_C"/>
    <property type="match status" value="1"/>
</dbReference>
<dbReference type="PATRIC" id="fig|1122241.3.peg.910"/>
<reference evidence="2 3" key="1">
    <citation type="submission" date="2016-02" db="EMBL/GenBank/DDBJ databases">
        <title>Genome sequence of Moorella mulderi DSM 14980.</title>
        <authorList>
            <person name="Poehlein A."/>
            <person name="Daniel R."/>
        </authorList>
    </citation>
    <scope>NUCLEOTIDE SEQUENCE [LARGE SCALE GENOMIC DNA]</scope>
    <source>
        <strain evidence="2 3">DSM 14980</strain>
    </source>
</reference>
<dbReference type="RefSeq" id="WP_084785454.1">
    <property type="nucleotide sequence ID" value="NZ_LTBC01000002.1"/>
</dbReference>
<dbReference type="Proteomes" id="UP000075670">
    <property type="component" value="Unassembled WGS sequence"/>
</dbReference>
<evidence type="ECO:0000313" key="2">
    <source>
        <dbReference type="EMBL" id="KYH33086.1"/>
    </source>
</evidence>
<protein>
    <recommendedName>
        <fullName evidence="1">Type I restriction enzyme HindI endonuclease subunit-like C-terminal domain-containing protein</fullName>
    </recommendedName>
</protein>
<evidence type="ECO:0000259" key="1">
    <source>
        <dbReference type="Pfam" id="PF11867"/>
    </source>
</evidence>
<dbReference type="EMBL" id="LTBC01000002">
    <property type="protein sequence ID" value="KYH33086.1"/>
    <property type="molecule type" value="Genomic_DNA"/>
</dbReference>
<dbReference type="InterPro" id="IPR021810">
    <property type="entry name" value="T1RH-like_C"/>
</dbReference>
<name>A0A151AZM8_9FIRM</name>